<comment type="caution">
    <text evidence="1">The sequence shown here is derived from an EMBL/GenBank/DDBJ whole genome shotgun (WGS) entry which is preliminary data.</text>
</comment>
<gene>
    <name evidence="1" type="ORF">O6H91_18G069800</name>
</gene>
<keyword evidence="2" id="KW-1185">Reference proteome</keyword>
<evidence type="ECO:0000313" key="1">
    <source>
        <dbReference type="EMBL" id="KAJ7523950.1"/>
    </source>
</evidence>
<organism evidence="1 2">
    <name type="scientific">Diphasiastrum complanatum</name>
    <name type="common">Issler's clubmoss</name>
    <name type="synonym">Lycopodium complanatum</name>
    <dbReference type="NCBI Taxonomy" id="34168"/>
    <lineage>
        <taxon>Eukaryota</taxon>
        <taxon>Viridiplantae</taxon>
        <taxon>Streptophyta</taxon>
        <taxon>Embryophyta</taxon>
        <taxon>Tracheophyta</taxon>
        <taxon>Lycopodiopsida</taxon>
        <taxon>Lycopodiales</taxon>
        <taxon>Lycopodiaceae</taxon>
        <taxon>Lycopodioideae</taxon>
        <taxon>Diphasiastrum</taxon>
    </lineage>
</organism>
<sequence>MPALLTLGSLPRGASLASSVSCSSGRSLFFFFVCCTRPWLAAATTKLPGLPAAPLTKNVRGAVALFGFGKSKHKAKRSKLSEVMQAGDPVLHEPAVEVPLEEISSYRIQKVIDDMVEVMREFPSVGLAAPQLGVPLQIIVLEDTEEYISYASREEVEVQQRDPFDLLVIINPKLKTKGSKTARFFEGCLSVNGYRALVERHLEVEVTGFGRDGLPLKLEAVGWKARILQHECDHLAGLLYVDKMIPRTFRTVENLRLPLPAGCPKPGVCQEIAAVEP</sequence>
<dbReference type="Proteomes" id="UP001162992">
    <property type="component" value="Chromosome 18"/>
</dbReference>
<reference evidence="2" key="1">
    <citation type="journal article" date="2024" name="Proc. Natl. Acad. Sci. U.S.A.">
        <title>Extraordinary preservation of gene collinearity over three hundred million years revealed in homosporous lycophytes.</title>
        <authorList>
            <person name="Li C."/>
            <person name="Wickell D."/>
            <person name="Kuo L.Y."/>
            <person name="Chen X."/>
            <person name="Nie B."/>
            <person name="Liao X."/>
            <person name="Peng D."/>
            <person name="Ji J."/>
            <person name="Jenkins J."/>
            <person name="Williams M."/>
            <person name="Shu S."/>
            <person name="Plott C."/>
            <person name="Barry K."/>
            <person name="Rajasekar S."/>
            <person name="Grimwood J."/>
            <person name="Han X."/>
            <person name="Sun S."/>
            <person name="Hou Z."/>
            <person name="He W."/>
            <person name="Dai G."/>
            <person name="Sun C."/>
            <person name="Schmutz J."/>
            <person name="Leebens-Mack J.H."/>
            <person name="Li F.W."/>
            <person name="Wang L."/>
        </authorList>
    </citation>
    <scope>NUCLEOTIDE SEQUENCE [LARGE SCALE GENOMIC DNA]</scope>
    <source>
        <strain evidence="2">cv. PW_Plant_1</strain>
    </source>
</reference>
<protein>
    <submittedName>
        <fullName evidence="1">Uncharacterized protein</fullName>
    </submittedName>
</protein>
<evidence type="ECO:0000313" key="2">
    <source>
        <dbReference type="Proteomes" id="UP001162992"/>
    </source>
</evidence>
<name>A0ACC2B2K0_DIPCM</name>
<accession>A0ACC2B2K0</accession>
<proteinExistence type="predicted"/>
<dbReference type="EMBL" id="CM055109">
    <property type="protein sequence ID" value="KAJ7523950.1"/>
    <property type="molecule type" value="Genomic_DNA"/>
</dbReference>